<name>A0ABD0S660_LOXSC</name>
<dbReference type="InterPro" id="IPR055355">
    <property type="entry name" value="ZP-C"/>
</dbReference>
<gene>
    <name evidence="6" type="ORF">ABMA28_011087</name>
</gene>
<feature type="transmembrane region" description="Helical" evidence="3">
    <location>
        <begin position="353"/>
        <end position="375"/>
    </location>
</feature>
<organism evidence="6 7">
    <name type="scientific">Loxostege sticticalis</name>
    <name type="common">Beet webworm moth</name>
    <dbReference type="NCBI Taxonomy" id="481309"/>
    <lineage>
        <taxon>Eukaryota</taxon>
        <taxon>Metazoa</taxon>
        <taxon>Ecdysozoa</taxon>
        <taxon>Arthropoda</taxon>
        <taxon>Hexapoda</taxon>
        <taxon>Insecta</taxon>
        <taxon>Pterygota</taxon>
        <taxon>Neoptera</taxon>
        <taxon>Endopterygota</taxon>
        <taxon>Lepidoptera</taxon>
        <taxon>Glossata</taxon>
        <taxon>Ditrysia</taxon>
        <taxon>Pyraloidea</taxon>
        <taxon>Crambidae</taxon>
        <taxon>Pyraustinae</taxon>
        <taxon>Loxostege</taxon>
    </lineage>
</organism>
<keyword evidence="3" id="KW-0472">Membrane</keyword>
<keyword evidence="2" id="KW-1015">Disulfide bond</keyword>
<proteinExistence type="predicted"/>
<evidence type="ECO:0000256" key="3">
    <source>
        <dbReference type="SAM" id="Phobius"/>
    </source>
</evidence>
<dbReference type="Pfam" id="PF00100">
    <property type="entry name" value="Zona_pellucida"/>
    <property type="match status" value="1"/>
</dbReference>
<dbReference type="EMBL" id="JBEDNZ010000028">
    <property type="protein sequence ID" value="KAL0809554.1"/>
    <property type="molecule type" value="Genomic_DNA"/>
</dbReference>
<evidence type="ECO:0000256" key="2">
    <source>
        <dbReference type="ARBA" id="ARBA00023157"/>
    </source>
</evidence>
<evidence type="ECO:0000313" key="6">
    <source>
        <dbReference type="EMBL" id="KAL0809554.1"/>
    </source>
</evidence>
<evidence type="ECO:0000256" key="4">
    <source>
        <dbReference type="SAM" id="SignalP"/>
    </source>
</evidence>
<comment type="caution">
    <text evidence="6">The sequence shown here is derived from an EMBL/GenBank/DDBJ whole genome shotgun (WGS) entry which is preliminary data.</text>
</comment>
<accession>A0ABD0S660</accession>
<evidence type="ECO:0000259" key="5">
    <source>
        <dbReference type="PROSITE" id="PS51034"/>
    </source>
</evidence>
<dbReference type="InterPro" id="IPR001507">
    <property type="entry name" value="ZP_dom"/>
</dbReference>
<dbReference type="PROSITE" id="PS51034">
    <property type="entry name" value="ZP_2"/>
    <property type="match status" value="1"/>
</dbReference>
<feature type="domain" description="ZP" evidence="5">
    <location>
        <begin position="26"/>
        <end position="273"/>
    </location>
</feature>
<evidence type="ECO:0000256" key="1">
    <source>
        <dbReference type="ARBA" id="ARBA00022729"/>
    </source>
</evidence>
<keyword evidence="3" id="KW-1133">Transmembrane helix</keyword>
<dbReference type="InterPro" id="IPR042235">
    <property type="entry name" value="ZP-C_dom"/>
</dbReference>
<dbReference type="PANTHER" id="PTHR14002:SF43">
    <property type="entry name" value="DELTA-LIKE PROTEIN"/>
    <property type="match status" value="1"/>
</dbReference>
<sequence>MALVKLLLCLCFVHTALAKGSEAIVECTQEVMKVTVPMDGDRRIAYLDQFKDYEPCQPTVEGKMATFMLDLQEYYKCGVTRVINSLTNKRSFYHKVIIEGASGDRETVLARCVISPKGRPLVKRDTQAFPLDFNEPDVLNITRSETGHAPEPMLFAIVKKNGVPVPRNDSVSPGTHLTMEIFLDNESAPVYGLFVNYMYATNTDNQQETIILNGCSLDASLFNNFQTTDGDLLVAKFRAFKFPDTTYVMFIGTVNVCLDKCPGVQCSNGAEGYGKRRRRAIYSDSNANRVYEVSLTTFLKVDWKEGEKEAEDVLALIKNLKAANQMLDDKDGTPATVAERTQDNKLVFHNTHLAYSNAAVFTYSCLLLAISVLLAY</sequence>
<keyword evidence="1 4" id="KW-0732">Signal</keyword>
<feature type="chain" id="PRO_5044836702" description="ZP domain-containing protein" evidence="4">
    <location>
        <begin position="19"/>
        <end position="376"/>
    </location>
</feature>
<dbReference type="Gene3D" id="2.60.40.4100">
    <property type="entry name" value="Zona pellucida, ZP-C domain"/>
    <property type="match status" value="1"/>
</dbReference>
<evidence type="ECO:0000313" key="7">
    <source>
        <dbReference type="Proteomes" id="UP001549921"/>
    </source>
</evidence>
<feature type="signal peptide" evidence="4">
    <location>
        <begin position="1"/>
        <end position="18"/>
    </location>
</feature>
<keyword evidence="3" id="KW-0812">Transmembrane</keyword>
<reference evidence="6 7" key="1">
    <citation type="submission" date="2024-06" db="EMBL/GenBank/DDBJ databases">
        <title>A chromosome-level genome assembly of beet webworm, Loxostege sticticalis.</title>
        <authorList>
            <person name="Zhang Y."/>
        </authorList>
    </citation>
    <scope>NUCLEOTIDE SEQUENCE [LARGE SCALE GENOMIC DNA]</scope>
    <source>
        <strain evidence="6">AQ028</strain>
        <tissue evidence="6">Male pupae</tissue>
    </source>
</reference>
<dbReference type="PANTHER" id="PTHR14002">
    <property type="entry name" value="ENDOGLIN/TGF-BETA RECEPTOR TYPE III"/>
    <property type="match status" value="1"/>
</dbReference>
<dbReference type="Proteomes" id="UP001549921">
    <property type="component" value="Unassembled WGS sequence"/>
</dbReference>
<dbReference type="SMART" id="SM00241">
    <property type="entry name" value="ZP"/>
    <property type="match status" value="1"/>
</dbReference>
<protein>
    <recommendedName>
        <fullName evidence="5">ZP domain-containing protein</fullName>
    </recommendedName>
</protein>
<dbReference type="AlphaFoldDB" id="A0ABD0S660"/>